<organism evidence="1 2">
    <name type="scientific">Dethiosulfatarculus sandiegensis</name>
    <dbReference type="NCBI Taxonomy" id="1429043"/>
    <lineage>
        <taxon>Bacteria</taxon>
        <taxon>Pseudomonadati</taxon>
        <taxon>Thermodesulfobacteriota</taxon>
        <taxon>Desulfarculia</taxon>
        <taxon>Desulfarculales</taxon>
        <taxon>Desulfarculaceae</taxon>
        <taxon>Dethiosulfatarculus</taxon>
    </lineage>
</organism>
<proteinExistence type="predicted"/>
<reference evidence="1 2" key="1">
    <citation type="submission" date="2013-11" db="EMBL/GenBank/DDBJ databases">
        <title>Metagenomic analysis of a methanogenic consortium involved in long chain n-alkane degradation.</title>
        <authorList>
            <person name="Davidova I.A."/>
            <person name="Callaghan A.V."/>
            <person name="Wawrik B."/>
            <person name="Pruitt S."/>
            <person name="Marks C."/>
            <person name="Duncan K.E."/>
            <person name="Suflita J.M."/>
        </authorList>
    </citation>
    <scope>NUCLEOTIDE SEQUENCE [LARGE SCALE GENOMIC DNA]</scope>
    <source>
        <strain evidence="1 2">SPR</strain>
    </source>
</reference>
<name>A0A0D2J8A3_9BACT</name>
<protein>
    <recommendedName>
        <fullName evidence="3">AB hydrolase-1 domain-containing protein</fullName>
    </recommendedName>
</protein>
<dbReference type="EMBL" id="AZAC01000011">
    <property type="protein sequence ID" value="KIX14404.1"/>
    <property type="molecule type" value="Genomic_DNA"/>
</dbReference>
<dbReference type="InterPro" id="IPR029058">
    <property type="entry name" value="AB_hydrolase_fold"/>
</dbReference>
<dbReference type="OrthoDB" id="9800754at2"/>
<evidence type="ECO:0000313" key="1">
    <source>
        <dbReference type="EMBL" id="KIX14404.1"/>
    </source>
</evidence>
<gene>
    <name evidence="1" type="ORF">X474_09630</name>
</gene>
<dbReference type="RefSeq" id="WP_052515025.1">
    <property type="nucleotide sequence ID" value="NZ_AZAC01000011.1"/>
</dbReference>
<dbReference type="InParanoid" id="A0A0D2J8A3"/>
<sequence length="198" mass="22041">MAAMFYWASPQDRPVVITPHHPFRSALGKQRFLDLYQKRGKQWPVPFEERMVSTSFGPAYVRISGPKDAPALFLLHGAGGNSLHWVPNIAQLSKHFQTFALDTVGDNGLSVYHKRMLTPRDYADWLDQVVFGRNFLWSPACCALYQTTPQQGIGPGLTGPGRHGSTDFLSLDIQGSPLCSQQLLDYKKFSLLAFCGPG</sequence>
<dbReference type="AlphaFoldDB" id="A0A0D2J8A3"/>
<keyword evidence="2" id="KW-1185">Reference proteome</keyword>
<dbReference type="STRING" id="1429043.X474_09630"/>
<evidence type="ECO:0008006" key="3">
    <source>
        <dbReference type="Google" id="ProtNLM"/>
    </source>
</evidence>
<evidence type="ECO:0000313" key="2">
    <source>
        <dbReference type="Proteomes" id="UP000032233"/>
    </source>
</evidence>
<dbReference type="SUPFAM" id="SSF53474">
    <property type="entry name" value="alpha/beta-Hydrolases"/>
    <property type="match status" value="1"/>
</dbReference>
<dbReference type="Gene3D" id="3.40.50.1820">
    <property type="entry name" value="alpha/beta hydrolase"/>
    <property type="match status" value="1"/>
</dbReference>
<accession>A0A0D2J8A3</accession>
<dbReference type="Proteomes" id="UP000032233">
    <property type="component" value="Unassembled WGS sequence"/>
</dbReference>
<comment type="caution">
    <text evidence="1">The sequence shown here is derived from an EMBL/GenBank/DDBJ whole genome shotgun (WGS) entry which is preliminary data.</text>
</comment>